<dbReference type="InterPro" id="IPR002110">
    <property type="entry name" value="Ankyrin_rpt"/>
</dbReference>
<reference evidence="1 2" key="1">
    <citation type="submission" date="2024-04" db="EMBL/GenBank/DDBJ databases">
        <title>Tritrichomonas musculus Genome.</title>
        <authorList>
            <person name="Alves-Ferreira E."/>
            <person name="Grigg M."/>
            <person name="Lorenzi H."/>
            <person name="Galac M."/>
        </authorList>
    </citation>
    <scope>NUCLEOTIDE SEQUENCE [LARGE SCALE GENOMIC DNA]</scope>
    <source>
        <strain evidence="1 2">EAF2021</strain>
    </source>
</reference>
<dbReference type="SUPFAM" id="SSF48403">
    <property type="entry name" value="Ankyrin repeat"/>
    <property type="match status" value="1"/>
</dbReference>
<dbReference type="SMART" id="SM00248">
    <property type="entry name" value="ANK"/>
    <property type="match status" value="2"/>
</dbReference>
<dbReference type="Pfam" id="PF12796">
    <property type="entry name" value="Ank_2"/>
    <property type="match status" value="1"/>
</dbReference>
<organism evidence="1 2">
    <name type="scientific">Tritrichomonas musculus</name>
    <dbReference type="NCBI Taxonomy" id="1915356"/>
    <lineage>
        <taxon>Eukaryota</taxon>
        <taxon>Metamonada</taxon>
        <taxon>Parabasalia</taxon>
        <taxon>Tritrichomonadida</taxon>
        <taxon>Tritrichomonadidae</taxon>
        <taxon>Tritrichomonas</taxon>
    </lineage>
</organism>
<gene>
    <name evidence="1" type="ORF">M9Y10_041086</name>
</gene>
<dbReference type="EMBL" id="JAPFFF010000007">
    <property type="protein sequence ID" value="KAK8885636.1"/>
    <property type="molecule type" value="Genomic_DNA"/>
</dbReference>
<protein>
    <recommendedName>
        <fullName evidence="3">DUF3447 domain-containing protein</fullName>
    </recommendedName>
</protein>
<evidence type="ECO:0000313" key="1">
    <source>
        <dbReference type="EMBL" id="KAK8885636.1"/>
    </source>
</evidence>
<dbReference type="PANTHER" id="PTHR24159:SF5">
    <property type="entry name" value="ANK_REP_REGION DOMAIN-CONTAINING PROTEIN"/>
    <property type="match status" value="1"/>
</dbReference>
<evidence type="ECO:0000313" key="2">
    <source>
        <dbReference type="Proteomes" id="UP001470230"/>
    </source>
</evidence>
<dbReference type="PANTHER" id="PTHR24159">
    <property type="match status" value="1"/>
</dbReference>
<keyword evidence="2" id="KW-1185">Reference proteome</keyword>
<name>A0ABR2K4H1_9EUKA</name>
<dbReference type="Gene3D" id="1.25.40.20">
    <property type="entry name" value="Ankyrin repeat-containing domain"/>
    <property type="match status" value="1"/>
</dbReference>
<accession>A0ABR2K4H1</accession>
<dbReference type="InterPro" id="IPR036770">
    <property type="entry name" value="Ankyrin_rpt-contain_sf"/>
</dbReference>
<evidence type="ECO:0008006" key="3">
    <source>
        <dbReference type="Google" id="ProtNLM"/>
    </source>
</evidence>
<sequence length="432" mass="51264">MFPNDVVELANKFIDLQDKIFQLNSKNIDAHKTFFDELDPKFISHYLPQIAHYFYFASIIRQKNISLYVDLFNYLISQGNEDNDLSNLSNYYLDYIFTPPPSKTDVTIKIGPISFLRMLYEESVYTIETIIDRIEQFYKQYPKHGNSFLLYFCWFIPEIEQNRQELYSKTISMFDSTQLLMFPYYFVNFFRQLEDLRADEWKLFHFLTINHYHPSSISYAIANDDAISLQIKISHIPDLDDVRIDCTVFETEFILQNRPTLLQFSIAHNSEKCTKLLMLNHAHFEEHMYERYPTSHFAVASENELILHKLEQEKSNFNGSLNIAAFYHRSDVFEWLSTTLFQNLKKDDFDCGPLIHSCIPTENYSVIIRCIEKGVYINQRDRTKKTFLFEAARSNHQDIVELILSHPDVNINLHAISFDFKSNLKKKKLFFK</sequence>
<comment type="caution">
    <text evidence="1">The sequence shown here is derived from an EMBL/GenBank/DDBJ whole genome shotgun (WGS) entry which is preliminary data.</text>
</comment>
<dbReference type="Proteomes" id="UP001470230">
    <property type="component" value="Unassembled WGS sequence"/>
</dbReference>
<proteinExistence type="predicted"/>